<dbReference type="Gene3D" id="1.10.8.10">
    <property type="entry name" value="DNA helicase RuvA subunit, C-terminal domain"/>
    <property type="match status" value="1"/>
</dbReference>
<feature type="domain" description="Helix-hairpin-helix DNA-binding motif class 1" evidence="7">
    <location>
        <begin position="108"/>
        <end position="127"/>
    </location>
</feature>
<dbReference type="NCBIfam" id="TIGR00084">
    <property type="entry name" value="ruvA"/>
    <property type="match status" value="1"/>
</dbReference>
<comment type="domain">
    <text evidence="6">Has three domains with a flexible linker between the domains II and III and assumes an 'L' shape. Domain III is highly mobile and contacts RuvB.</text>
</comment>
<dbReference type="InterPro" id="IPR012340">
    <property type="entry name" value="NA-bd_OB-fold"/>
</dbReference>
<keyword evidence="8" id="KW-0067">ATP-binding</keyword>
<dbReference type="InterPro" id="IPR000085">
    <property type="entry name" value="RuvA"/>
</dbReference>
<keyword evidence="1 6" id="KW-0963">Cytoplasm</keyword>
<dbReference type="GO" id="GO:0004386">
    <property type="term" value="F:helicase activity"/>
    <property type="evidence" value="ECO:0007669"/>
    <property type="project" value="UniProtKB-KW"/>
</dbReference>
<dbReference type="HAMAP" id="MF_00031">
    <property type="entry name" value="DNA_HJ_migration_RuvA"/>
    <property type="match status" value="1"/>
</dbReference>
<dbReference type="InterPro" id="IPR003583">
    <property type="entry name" value="Hlx-hairpin-Hlx_DNA-bd_motif"/>
</dbReference>
<keyword evidence="5 6" id="KW-0234">DNA repair</keyword>
<comment type="similarity">
    <text evidence="6">Belongs to the RuvA family.</text>
</comment>
<keyword evidence="8" id="KW-0347">Helicase</keyword>
<dbReference type="Pfam" id="PF01330">
    <property type="entry name" value="RuvA_N"/>
    <property type="match status" value="1"/>
</dbReference>
<dbReference type="RefSeq" id="WP_012995077.1">
    <property type="nucleotide sequence ID" value="NC_014209.1"/>
</dbReference>
<organism evidence="8 9">
    <name type="scientific">Thermoanaerobacter mathranii subsp. mathranii (strain DSM 11426 / CCUG 53645 / CIP 108742 / A3)</name>
    <dbReference type="NCBI Taxonomy" id="583358"/>
    <lineage>
        <taxon>Bacteria</taxon>
        <taxon>Bacillati</taxon>
        <taxon>Bacillota</taxon>
        <taxon>Clostridia</taxon>
        <taxon>Thermoanaerobacterales</taxon>
        <taxon>Thermoanaerobacteraceae</taxon>
        <taxon>Thermoanaerobacter</taxon>
    </lineage>
</organism>
<comment type="subcellular location">
    <subcellularLocation>
        <location evidence="6">Cytoplasm</location>
    </subcellularLocation>
</comment>
<dbReference type="Pfam" id="PF07499">
    <property type="entry name" value="RuvA_C"/>
    <property type="match status" value="1"/>
</dbReference>
<comment type="function">
    <text evidence="6">The RuvA-RuvB-RuvC complex processes Holliday junction (HJ) DNA during genetic recombination and DNA repair, while the RuvA-RuvB complex plays an important role in the rescue of blocked DNA replication forks via replication fork reversal (RFR). RuvA specifically binds to HJ cruciform DNA, conferring on it an open structure. The RuvB hexamer acts as an ATP-dependent pump, pulling dsDNA into and through the RuvAB complex. HJ branch migration allows RuvC to scan DNA until it finds its consensus sequence, where it cleaves and resolves the cruciform DNA.</text>
</comment>
<feature type="domain" description="Helix-hairpin-helix DNA-binding motif class 1" evidence="7">
    <location>
        <begin position="73"/>
        <end position="92"/>
    </location>
</feature>
<evidence type="ECO:0000256" key="4">
    <source>
        <dbReference type="ARBA" id="ARBA00023172"/>
    </source>
</evidence>
<keyword evidence="3 6" id="KW-0238">DNA-binding</keyword>
<proteinExistence type="inferred from homology"/>
<name>A0ABN3Z204_THEM3</name>
<evidence type="ECO:0000256" key="3">
    <source>
        <dbReference type="ARBA" id="ARBA00023125"/>
    </source>
</evidence>
<protein>
    <recommendedName>
        <fullName evidence="6">Holliday junction branch migration complex subunit RuvA</fullName>
    </recommendedName>
</protein>
<dbReference type="SUPFAM" id="SSF46929">
    <property type="entry name" value="DNA helicase RuvA subunit, C-terminal domain"/>
    <property type="match status" value="1"/>
</dbReference>
<dbReference type="SUPFAM" id="SSF47781">
    <property type="entry name" value="RuvA domain 2-like"/>
    <property type="match status" value="1"/>
</dbReference>
<keyword evidence="4 6" id="KW-0233">DNA recombination</keyword>
<dbReference type="InterPro" id="IPR013849">
    <property type="entry name" value="DNA_helicase_Holl-junc_RuvA_I"/>
</dbReference>
<dbReference type="Pfam" id="PF14520">
    <property type="entry name" value="HHH_5"/>
    <property type="match status" value="1"/>
</dbReference>
<feature type="region of interest" description="Domain I" evidence="6">
    <location>
        <begin position="1"/>
        <end position="64"/>
    </location>
</feature>
<evidence type="ECO:0000313" key="9">
    <source>
        <dbReference type="Proteomes" id="UP000002064"/>
    </source>
</evidence>
<evidence type="ECO:0000256" key="5">
    <source>
        <dbReference type="ARBA" id="ARBA00023204"/>
    </source>
</evidence>
<evidence type="ECO:0000256" key="2">
    <source>
        <dbReference type="ARBA" id="ARBA00022763"/>
    </source>
</evidence>
<accession>A0ABN3Z204</accession>
<feature type="region of interest" description="Domain III" evidence="6">
    <location>
        <begin position="146"/>
        <end position="187"/>
    </location>
</feature>
<keyword evidence="2 6" id="KW-0227">DNA damage</keyword>
<dbReference type="Proteomes" id="UP000002064">
    <property type="component" value="Chromosome"/>
</dbReference>
<dbReference type="Gene3D" id="1.10.150.20">
    <property type="entry name" value="5' to 3' exonuclease, C-terminal subdomain"/>
    <property type="match status" value="1"/>
</dbReference>
<evidence type="ECO:0000313" key="8">
    <source>
        <dbReference type="EMBL" id="ADH60782.1"/>
    </source>
</evidence>
<comment type="subunit">
    <text evidence="6">Homotetramer. Forms an RuvA(8)-RuvB(12)-Holliday junction (HJ) complex. HJ DNA is sandwiched between 2 RuvA tetramers; dsDNA enters through RuvA and exits via RuvB. An RuvB hexamer assembles on each DNA strand where it exits the tetramer. Each RuvB hexamer is contacted by two RuvA subunits (via domain III) on 2 adjacent RuvB subunits; this complex drives branch migration. In the full resolvosome a probable DNA-RuvA(4)-RuvB(12)-RuvC(2) complex forms which resolves the HJ.</text>
</comment>
<dbReference type="SUPFAM" id="SSF50249">
    <property type="entry name" value="Nucleic acid-binding proteins"/>
    <property type="match status" value="1"/>
</dbReference>
<evidence type="ECO:0000256" key="1">
    <source>
        <dbReference type="ARBA" id="ARBA00022490"/>
    </source>
</evidence>
<dbReference type="EMBL" id="CP002032">
    <property type="protein sequence ID" value="ADH60782.1"/>
    <property type="molecule type" value="Genomic_DNA"/>
</dbReference>
<gene>
    <name evidence="6" type="primary">ruvA</name>
    <name evidence="8" type="ordered locus">Tmath_1062</name>
</gene>
<keyword evidence="9" id="KW-1185">Reference proteome</keyword>
<dbReference type="CDD" id="cd14332">
    <property type="entry name" value="UBA_RuvA_C"/>
    <property type="match status" value="1"/>
</dbReference>
<dbReference type="InterPro" id="IPR010994">
    <property type="entry name" value="RuvA_2-like"/>
</dbReference>
<evidence type="ECO:0000259" key="7">
    <source>
        <dbReference type="SMART" id="SM00278"/>
    </source>
</evidence>
<evidence type="ECO:0000256" key="6">
    <source>
        <dbReference type="HAMAP-Rule" id="MF_00031"/>
    </source>
</evidence>
<dbReference type="InterPro" id="IPR011114">
    <property type="entry name" value="RuvA_C"/>
</dbReference>
<dbReference type="InterPro" id="IPR036267">
    <property type="entry name" value="RuvA_C_sf"/>
</dbReference>
<sequence length="187" mass="20646">MIEYIRGMIEDIGQNYVIIDFMGIGIKVFVPFSTLKALPTKGNITKLYTYLHVREDGFQIFGFKTKEELDLFEKLLSVNGVGPKGALSILSVVPIDNFAKVVNTGDYKALTLVPGIGKKTAERIILELKDKLPKEIVFESDNNLSNEALEALLALGYSKSEAISALADITCNSVEETVKQALKKLMK</sequence>
<reference evidence="8 9" key="1">
    <citation type="submission" date="2010-05" db="EMBL/GenBank/DDBJ databases">
        <title>Complete sequence of Thermoanaerobacter mathranii subsp. mathranii mathranii str. A3.</title>
        <authorList>
            <consortium name="US DOE Joint Genome Institute"/>
            <person name="Lucas S."/>
            <person name="Copeland A."/>
            <person name="Lapidus A."/>
            <person name="Cheng J.-F."/>
            <person name="Bruce D."/>
            <person name="Goodwin L."/>
            <person name="Pitluck S."/>
            <person name="Held B."/>
            <person name="Detter J.C."/>
            <person name="Han C."/>
            <person name="Tapia R."/>
            <person name="Land M."/>
            <person name="Hauser L."/>
            <person name="Kyrpides N."/>
            <person name="Mikhailova N."/>
            <person name="Zhou J."/>
            <person name="Hemme C."/>
            <person name="Woyke T."/>
        </authorList>
    </citation>
    <scope>NUCLEOTIDE SEQUENCE [LARGE SCALE GENOMIC DNA]</scope>
    <source>
        <strain evidence="8 9">A3</strain>
    </source>
</reference>
<dbReference type="Gene3D" id="2.40.50.140">
    <property type="entry name" value="Nucleic acid-binding proteins"/>
    <property type="match status" value="1"/>
</dbReference>
<dbReference type="SMART" id="SM00278">
    <property type="entry name" value="HhH1"/>
    <property type="match status" value="2"/>
</dbReference>
<keyword evidence="8" id="KW-0547">Nucleotide-binding</keyword>
<keyword evidence="8" id="KW-0378">Hydrolase</keyword>
<comment type="caution">
    <text evidence="6">Lacks conserved residue(s) required for the propagation of feature annotation.</text>
</comment>